<dbReference type="CDD" id="cd16278">
    <property type="entry name" value="metallo-hydrolase-like_MBL-fold"/>
    <property type="match status" value="1"/>
</dbReference>
<organism evidence="2 3">
    <name type="scientific">Brevibacterium rongguiense</name>
    <dbReference type="NCBI Taxonomy" id="2695267"/>
    <lineage>
        <taxon>Bacteria</taxon>
        <taxon>Bacillati</taxon>
        <taxon>Actinomycetota</taxon>
        <taxon>Actinomycetes</taxon>
        <taxon>Micrococcales</taxon>
        <taxon>Brevibacteriaceae</taxon>
        <taxon>Brevibacterium</taxon>
    </lineage>
</organism>
<protein>
    <submittedName>
        <fullName evidence="2">MBL fold metallo-hydrolase</fullName>
    </submittedName>
</protein>
<proteinExistence type="predicted"/>
<comment type="caution">
    <text evidence="2">The sequence shown here is derived from an EMBL/GenBank/DDBJ whole genome shotgun (WGS) entry which is preliminary data.</text>
</comment>
<dbReference type="AlphaFoldDB" id="A0A6N9H672"/>
<dbReference type="Proteomes" id="UP000469215">
    <property type="component" value="Unassembled WGS sequence"/>
</dbReference>
<sequence length="249" mass="26438">MRVRADNPSPMTLEGTNTFVLHSADGASALLIDPGPELPAHRAAFLAAVDDRELVGIVLTHRHADHSEALATADEWAPGVPVHAVLPEFACRADTLVDGQRIRFGASAADEVEIIATPGHTSDSISVLHGRTLYSGDTVLGRGTTVVTHPEGSIADYLASIERLQGFVAQGRIEVIEPAHGPVVEDPGAVLAHYLQHRRERLEQVQAAVDAGADTPAQVADVVYAEVPANLRGAVEQIVAAQLEYLRRG</sequence>
<dbReference type="PANTHER" id="PTHR23131:SF0">
    <property type="entry name" value="ENDORIBONUCLEASE LACTB2"/>
    <property type="match status" value="1"/>
</dbReference>
<feature type="domain" description="Metallo-beta-lactamase" evidence="1">
    <location>
        <begin position="15"/>
        <end position="180"/>
    </location>
</feature>
<reference evidence="2 3" key="1">
    <citation type="submission" date="2020-01" db="EMBL/GenBank/DDBJ databases">
        <authorList>
            <person name="Deng T."/>
        </authorList>
    </citation>
    <scope>NUCLEOTIDE SEQUENCE [LARGE SCALE GENOMIC DNA]</scope>
    <source>
        <strain evidence="2 3">5221</strain>
    </source>
</reference>
<accession>A0A6N9H672</accession>
<dbReference type="InterPro" id="IPR036388">
    <property type="entry name" value="WH-like_DNA-bd_sf"/>
</dbReference>
<keyword evidence="3" id="KW-1185">Reference proteome</keyword>
<evidence type="ECO:0000259" key="1">
    <source>
        <dbReference type="SMART" id="SM00849"/>
    </source>
</evidence>
<dbReference type="Pfam" id="PF00753">
    <property type="entry name" value="Lactamase_B"/>
    <property type="match status" value="1"/>
</dbReference>
<dbReference type="InterPro" id="IPR036866">
    <property type="entry name" value="RibonucZ/Hydroxyglut_hydro"/>
</dbReference>
<dbReference type="RefSeq" id="WP_160952670.1">
    <property type="nucleotide sequence ID" value="NZ_WWEQ01000012.1"/>
</dbReference>
<evidence type="ECO:0000313" key="3">
    <source>
        <dbReference type="Proteomes" id="UP000469215"/>
    </source>
</evidence>
<dbReference type="InterPro" id="IPR050662">
    <property type="entry name" value="Sec-metab_biosynth-thioest"/>
</dbReference>
<dbReference type="SUPFAM" id="SSF56281">
    <property type="entry name" value="Metallo-hydrolase/oxidoreductase"/>
    <property type="match status" value="1"/>
</dbReference>
<dbReference type="SMART" id="SM00849">
    <property type="entry name" value="Lactamase_B"/>
    <property type="match status" value="1"/>
</dbReference>
<dbReference type="GO" id="GO:0016787">
    <property type="term" value="F:hydrolase activity"/>
    <property type="evidence" value="ECO:0007669"/>
    <property type="project" value="UniProtKB-KW"/>
</dbReference>
<gene>
    <name evidence="2" type="ORF">GSY69_04440</name>
</gene>
<dbReference type="Gene3D" id="1.10.10.10">
    <property type="entry name" value="Winged helix-like DNA-binding domain superfamily/Winged helix DNA-binding domain"/>
    <property type="match status" value="1"/>
</dbReference>
<dbReference type="EMBL" id="WWEQ01000012">
    <property type="protein sequence ID" value="MYM19236.1"/>
    <property type="molecule type" value="Genomic_DNA"/>
</dbReference>
<evidence type="ECO:0000313" key="2">
    <source>
        <dbReference type="EMBL" id="MYM19236.1"/>
    </source>
</evidence>
<dbReference type="InterPro" id="IPR001279">
    <property type="entry name" value="Metallo-B-lactamas"/>
</dbReference>
<keyword evidence="2" id="KW-0378">Hydrolase</keyword>
<dbReference type="PANTHER" id="PTHR23131">
    <property type="entry name" value="ENDORIBONUCLEASE LACTB2"/>
    <property type="match status" value="1"/>
</dbReference>
<name>A0A6N9H672_9MICO</name>
<dbReference type="Gene3D" id="3.60.15.10">
    <property type="entry name" value="Ribonuclease Z/Hydroxyacylglutathione hydrolase-like"/>
    <property type="match status" value="1"/>
</dbReference>